<protein>
    <submittedName>
        <fullName evidence="4">Outer membrane protein OmpA-like peptidoglycan-associated protein</fullName>
    </submittedName>
</protein>
<dbReference type="AlphaFoldDB" id="A0A839V220"/>
<feature type="region of interest" description="Disordered" evidence="1">
    <location>
        <begin position="229"/>
        <end position="250"/>
    </location>
</feature>
<accession>A0A839V220</accession>
<sequence length="284" mass="28611">MLRPHASVITRGLLLAGFALAAGTGPALAQVTTNSNALDALGGAPAPAAAPAPHDRSTAPAAQPHRNHPRTAPAAPRTAPPSPIATAAPPRPAPLLPPALVGPPPPAPVLAAPVVNVPLHPAPMPPSPAFEADGPGEQNRLAGDRGLRLSYAPGSAALNNVTNGAIVGYLVPLLRAHPQSRIEIDAFAPAVANDESAARRLSLQRGLGVRSVLMHEGIPATRIYVRALGNTQPPGLPGETGANHRTDLPPDRVEAALVGEDAAVPAQSAAQDKAAGDLKSGNPT</sequence>
<dbReference type="Pfam" id="PF00691">
    <property type="entry name" value="OmpA"/>
    <property type="match status" value="1"/>
</dbReference>
<evidence type="ECO:0000313" key="5">
    <source>
        <dbReference type="Proteomes" id="UP000557688"/>
    </source>
</evidence>
<feature type="signal peptide" evidence="2">
    <location>
        <begin position="1"/>
        <end position="21"/>
    </location>
</feature>
<feature type="region of interest" description="Disordered" evidence="1">
    <location>
        <begin position="265"/>
        <end position="284"/>
    </location>
</feature>
<reference evidence="4 5" key="1">
    <citation type="submission" date="2020-08" db="EMBL/GenBank/DDBJ databases">
        <title>Genomic Encyclopedia of Type Strains, Phase III (KMG-III): the genomes of soil and plant-associated and newly described type strains.</title>
        <authorList>
            <person name="Whitman W."/>
        </authorList>
    </citation>
    <scope>NUCLEOTIDE SEQUENCE [LARGE SCALE GENOMIC DNA]</scope>
    <source>
        <strain evidence="4 5">CECT 8088</strain>
    </source>
</reference>
<dbReference type="Gene3D" id="3.30.1330.60">
    <property type="entry name" value="OmpA-like domain"/>
    <property type="match status" value="1"/>
</dbReference>
<name>A0A839V220_9PROT</name>
<feature type="chain" id="PRO_5033041777" evidence="2">
    <location>
        <begin position="22"/>
        <end position="284"/>
    </location>
</feature>
<evidence type="ECO:0000256" key="2">
    <source>
        <dbReference type="SAM" id="SignalP"/>
    </source>
</evidence>
<organism evidence="4 5">
    <name type="scientific">Endobacter medicaginis</name>
    <dbReference type="NCBI Taxonomy" id="1181271"/>
    <lineage>
        <taxon>Bacteria</taxon>
        <taxon>Pseudomonadati</taxon>
        <taxon>Pseudomonadota</taxon>
        <taxon>Alphaproteobacteria</taxon>
        <taxon>Acetobacterales</taxon>
        <taxon>Acetobacteraceae</taxon>
        <taxon>Endobacter</taxon>
    </lineage>
</organism>
<dbReference type="EMBL" id="JACHXV010000004">
    <property type="protein sequence ID" value="MBB3173632.1"/>
    <property type="molecule type" value="Genomic_DNA"/>
</dbReference>
<dbReference type="RefSeq" id="WP_183274980.1">
    <property type="nucleotide sequence ID" value="NZ_JACHXV010000004.1"/>
</dbReference>
<feature type="region of interest" description="Disordered" evidence="1">
    <location>
        <begin position="42"/>
        <end position="99"/>
    </location>
</feature>
<proteinExistence type="predicted"/>
<dbReference type="InterPro" id="IPR006665">
    <property type="entry name" value="OmpA-like"/>
</dbReference>
<evidence type="ECO:0000259" key="3">
    <source>
        <dbReference type="Pfam" id="PF00691"/>
    </source>
</evidence>
<dbReference type="Proteomes" id="UP000557688">
    <property type="component" value="Unassembled WGS sequence"/>
</dbReference>
<feature type="compositionally biased region" description="Low complexity" evidence="1">
    <location>
        <begin position="42"/>
        <end position="52"/>
    </location>
</feature>
<evidence type="ECO:0000313" key="4">
    <source>
        <dbReference type="EMBL" id="MBB3173632.1"/>
    </source>
</evidence>
<feature type="compositionally biased region" description="Pro residues" evidence="1">
    <location>
        <begin position="78"/>
        <end position="99"/>
    </location>
</feature>
<keyword evidence="2" id="KW-0732">Signal</keyword>
<comment type="caution">
    <text evidence="4">The sequence shown here is derived from an EMBL/GenBank/DDBJ whole genome shotgun (WGS) entry which is preliminary data.</text>
</comment>
<dbReference type="InterPro" id="IPR036737">
    <property type="entry name" value="OmpA-like_sf"/>
</dbReference>
<feature type="domain" description="OmpA-like" evidence="3">
    <location>
        <begin position="151"/>
        <end position="234"/>
    </location>
</feature>
<keyword evidence="5" id="KW-1185">Reference proteome</keyword>
<gene>
    <name evidence="4" type="ORF">FHR90_001455</name>
</gene>
<evidence type="ECO:0000256" key="1">
    <source>
        <dbReference type="SAM" id="MobiDB-lite"/>
    </source>
</evidence>
<dbReference type="SUPFAM" id="SSF103088">
    <property type="entry name" value="OmpA-like"/>
    <property type="match status" value="1"/>
</dbReference>